<evidence type="ECO:0000259" key="3">
    <source>
        <dbReference type="PROSITE" id="PS50110"/>
    </source>
</evidence>
<organism evidence="4 5">
    <name type="scientific">Thiopseudomonas acetoxidans</name>
    <dbReference type="NCBI Taxonomy" id="3041622"/>
    <lineage>
        <taxon>Bacteria</taxon>
        <taxon>Pseudomonadati</taxon>
        <taxon>Pseudomonadota</taxon>
        <taxon>Gammaproteobacteria</taxon>
        <taxon>Pseudomonadales</taxon>
        <taxon>Pseudomonadaceae</taxon>
        <taxon>Thiopseudomonas</taxon>
    </lineage>
</organism>
<evidence type="ECO:0000256" key="2">
    <source>
        <dbReference type="PROSITE-ProRule" id="PRU00169"/>
    </source>
</evidence>
<dbReference type="Proteomes" id="UP001241056">
    <property type="component" value="Unassembled WGS sequence"/>
</dbReference>
<reference evidence="4 5" key="1">
    <citation type="submission" date="2023-06" db="EMBL/GenBank/DDBJ databases">
        <title>Thiopseudomonas sp. CY1220 draft genome sequence.</title>
        <authorList>
            <person name="Zhao G."/>
            <person name="An M."/>
        </authorList>
    </citation>
    <scope>NUCLEOTIDE SEQUENCE [LARGE SCALE GENOMIC DNA]</scope>
    <source>
        <strain evidence="4 5">CY1220</strain>
    </source>
</reference>
<dbReference type="EMBL" id="JAUCDY010000014">
    <property type="protein sequence ID" value="MDM7858645.1"/>
    <property type="molecule type" value="Genomic_DNA"/>
</dbReference>
<dbReference type="InterPro" id="IPR011006">
    <property type="entry name" value="CheY-like_superfamily"/>
</dbReference>
<keyword evidence="1 2" id="KW-0597">Phosphoprotein</keyword>
<gene>
    <name evidence="4" type="ORF">QEZ41_10240</name>
</gene>
<evidence type="ECO:0000313" key="5">
    <source>
        <dbReference type="Proteomes" id="UP001241056"/>
    </source>
</evidence>
<dbReference type="PROSITE" id="PS50110">
    <property type="entry name" value="RESPONSE_REGULATORY"/>
    <property type="match status" value="1"/>
</dbReference>
<proteinExistence type="predicted"/>
<dbReference type="RefSeq" id="WP_289411419.1">
    <property type="nucleotide sequence ID" value="NZ_JAUCDY010000014.1"/>
</dbReference>
<dbReference type="Pfam" id="PF00072">
    <property type="entry name" value="Response_reg"/>
    <property type="match status" value="1"/>
</dbReference>
<protein>
    <submittedName>
        <fullName evidence="4">Response regulator</fullName>
    </submittedName>
</protein>
<dbReference type="PANTHER" id="PTHR44591">
    <property type="entry name" value="STRESS RESPONSE REGULATOR PROTEIN 1"/>
    <property type="match status" value="1"/>
</dbReference>
<name>A0ABT7SR39_9GAMM</name>
<comment type="caution">
    <text evidence="4">The sequence shown here is derived from an EMBL/GenBank/DDBJ whole genome shotgun (WGS) entry which is preliminary data.</text>
</comment>
<dbReference type="InterPro" id="IPR050595">
    <property type="entry name" value="Bact_response_regulator"/>
</dbReference>
<dbReference type="SUPFAM" id="SSF52172">
    <property type="entry name" value="CheY-like"/>
    <property type="match status" value="1"/>
</dbReference>
<dbReference type="SMART" id="SM00448">
    <property type="entry name" value="REC"/>
    <property type="match status" value="1"/>
</dbReference>
<keyword evidence="5" id="KW-1185">Reference proteome</keyword>
<feature type="modified residue" description="4-aspartylphosphate" evidence="2">
    <location>
        <position position="52"/>
    </location>
</feature>
<dbReference type="InterPro" id="IPR001789">
    <property type="entry name" value="Sig_transdc_resp-reg_receiver"/>
</dbReference>
<dbReference type="Gene3D" id="3.40.50.2300">
    <property type="match status" value="1"/>
</dbReference>
<accession>A0ABT7SR39</accession>
<evidence type="ECO:0000256" key="1">
    <source>
        <dbReference type="ARBA" id="ARBA00022553"/>
    </source>
</evidence>
<dbReference type="PANTHER" id="PTHR44591:SF3">
    <property type="entry name" value="RESPONSE REGULATORY DOMAIN-CONTAINING PROTEIN"/>
    <property type="match status" value="1"/>
</dbReference>
<feature type="domain" description="Response regulatory" evidence="3">
    <location>
        <begin position="2"/>
        <end position="120"/>
    </location>
</feature>
<evidence type="ECO:0000313" key="4">
    <source>
        <dbReference type="EMBL" id="MDM7858645.1"/>
    </source>
</evidence>
<sequence length="120" mass="13194">MKILVVDDDALAAEMVCAILEHDNYQGIVAENVVEAFECLQQHPDIKLIISDMNMPLISGIDFFRELKAQQSELPFILLTGDNPATLLEVEPALSHCLAKDFALTETLPELVAEALTSVN</sequence>